<dbReference type="RefSeq" id="WP_117392712.1">
    <property type="nucleotide sequence ID" value="NZ_QWDC01000002.1"/>
</dbReference>
<proteinExistence type="predicted"/>
<sequence length="97" mass="11543">MPNIRFNYLYRDGGNYKIFGNIVFKNHLNLPLQYIQPQIVSNLIDETWFYAEKWKLPILYCNLSIDDPTWHEFESIEYTKAKGTTDISEFLQLFADA</sequence>
<evidence type="ECO:0000313" key="2">
    <source>
        <dbReference type="Proteomes" id="UP000264217"/>
    </source>
</evidence>
<dbReference type="AlphaFoldDB" id="A0A372NUQ7"/>
<dbReference type="Proteomes" id="UP000264217">
    <property type="component" value="Unassembled WGS sequence"/>
</dbReference>
<dbReference type="EMBL" id="QWDC01000002">
    <property type="protein sequence ID" value="RFZ93003.1"/>
    <property type="molecule type" value="Genomic_DNA"/>
</dbReference>
<keyword evidence="2" id="KW-1185">Reference proteome</keyword>
<reference evidence="1 2" key="1">
    <citation type="submission" date="2018-08" db="EMBL/GenBank/DDBJ databases">
        <title>Mucilaginibacter sp. MYSH2.</title>
        <authorList>
            <person name="Seo T."/>
        </authorList>
    </citation>
    <scope>NUCLEOTIDE SEQUENCE [LARGE SCALE GENOMIC DNA]</scope>
    <source>
        <strain evidence="1 2">MYSH2</strain>
    </source>
</reference>
<organism evidence="1 2">
    <name type="scientific">Mucilaginibacter conchicola</name>
    <dbReference type="NCBI Taxonomy" id="2303333"/>
    <lineage>
        <taxon>Bacteria</taxon>
        <taxon>Pseudomonadati</taxon>
        <taxon>Bacteroidota</taxon>
        <taxon>Sphingobacteriia</taxon>
        <taxon>Sphingobacteriales</taxon>
        <taxon>Sphingobacteriaceae</taxon>
        <taxon>Mucilaginibacter</taxon>
    </lineage>
</organism>
<evidence type="ECO:0000313" key="1">
    <source>
        <dbReference type="EMBL" id="RFZ93003.1"/>
    </source>
</evidence>
<name>A0A372NUQ7_9SPHI</name>
<protein>
    <submittedName>
        <fullName evidence="1">Uncharacterized protein</fullName>
    </submittedName>
</protein>
<accession>A0A372NUQ7</accession>
<gene>
    <name evidence="1" type="ORF">D0C36_16595</name>
</gene>
<dbReference type="OrthoDB" id="799013at2"/>
<comment type="caution">
    <text evidence="1">The sequence shown here is derived from an EMBL/GenBank/DDBJ whole genome shotgun (WGS) entry which is preliminary data.</text>
</comment>